<dbReference type="Proteomes" id="UP000001400">
    <property type="component" value="Chromosome"/>
</dbReference>
<evidence type="ECO:0000313" key="9">
    <source>
        <dbReference type="EMBL" id="ADD08190.1"/>
    </source>
</evidence>
<keyword evidence="5" id="KW-0560">Oxidoreductase</keyword>
<feature type="transmembrane region" description="Helical" evidence="7">
    <location>
        <begin position="95"/>
        <end position="113"/>
    </location>
</feature>
<feature type="transmembrane region" description="Helical" evidence="7">
    <location>
        <begin position="67"/>
        <end position="88"/>
    </location>
</feature>
<evidence type="ECO:0000313" key="10">
    <source>
        <dbReference type="Proteomes" id="UP000001400"/>
    </source>
</evidence>
<feature type="transmembrane region" description="Helical" evidence="7">
    <location>
        <begin position="30"/>
        <end position="47"/>
    </location>
</feature>
<evidence type="ECO:0000256" key="5">
    <source>
        <dbReference type="ARBA" id="ARBA00023002"/>
    </source>
</evidence>
<dbReference type="PANTHER" id="PTHR42682:SF4">
    <property type="entry name" value="NADH-UBIQUINONE_PLASTOQUINONE"/>
    <property type="match status" value="1"/>
</dbReference>
<keyword evidence="2" id="KW-1003">Cell membrane</keyword>
<evidence type="ECO:0000259" key="8">
    <source>
        <dbReference type="Pfam" id="PF00361"/>
    </source>
</evidence>
<dbReference type="HOGENOM" id="CLU_007100_9_5_2"/>
<dbReference type="RefSeq" id="WP_012997118.1">
    <property type="nucleotide sequence ID" value="NC_013926.1"/>
</dbReference>
<dbReference type="GO" id="GO:0005886">
    <property type="term" value="C:plasma membrane"/>
    <property type="evidence" value="ECO:0007669"/>
    <property type="project" value="UniProtKB-SubCell"/>
</dbReference>
<reference evidence="9" key="1">
    <citation type="submission" date="2010-02" db="EMBL/GenBank/DDBJ databases">
        <title>Complete sequence of Aciduliprofundum boonei T469.</title>
        <authorList>
            <consortium name="US DOE Joint Genome Institute"/>
            <person name="Lucas S."/>
            <person name="Copeland A."/>
            <person name="Lapidus A."/>
            <person name="Cheng J.-F."/>
            <person name="Bruce D."/>
            <person name="Goodwin L."/>
            <person name="Pitluck S."/>
            <person name="Saunders E."/>
            <person name="Detter J.C."/>
            <person name="Han C."/>
            <person name="Tapia R."/>
            <person name="Land M."/>
            <person name="Hauser L."/>
            <person name="Kyrpides N."/>
            <person name="Mikhailova N."/>
            <person name="Flores G."/>
            <person name="Reysenbach A.-L."/>
            <person name="Woyke T."/>
        </authorList>
    </citation>
    <scope>NUCLEOTIDE SEQUENCE</scope>
    <source>
        <strain evidence="9">T469</strain>
    </source>
</reference>
<dbReference type="GO" id="GO:0016491">
    <property type="term" value="F:oxidoreductase activity"/>
    <property type="evidence" value="ECO:0007669"/>
    <property type="project" value="UniProtKB-KW"/>
</dbReference>
<feature type="domain" description="NADH:quinone oxidoreductase/Mrp antiporter transmembrane" evidence="8">
    <location>
        <begin position="115"/>
        <end position="406"/>
    </location>
</feature>
<comment type="subcellular location">
    <subcellularLocation>
        <location evidence="1">Cell membrane</location>
        <topology evidence="1">Multi-pass membrane protein</topology>
    </subcellularLocation>
</comment>
<evidence type="ECO:0000256" key="6">
    <source>
        <dbReference type="ARBA" id="ARBA00023136"/>
    </source>
</evidence>
<feature type="transmembrane region" description="Helical" evidence="7">
    <location>
        <begin position="481"/>
        <end position="511"/>
    </location>
</feature>
<feature type="transmembrane region" description="Helical" evidence="7">
    <location>
        <begin position="355"/>
        <end position="375"/>
    </location>
</feature>
<feature type="transmembrane region" description="Helical" evidence="7">
    <location>
        <begin position="290"/>
        <end position="319"/>
    </location>
</feature>
<sequence>MDALTLFGIFILLPLAGALLSYFGRKYAPAIALIFVAITGIFLYVWYGSFGSYTIDIGVKLNFTFDITTWFFMLMMNTVLFSSLLFAVSAGLKNAGGFSTLVLLGFAGANGVLLSRDFLSLYLFWELMSWSVYVLILRTSGEYARRYLLFGVLSAYLIIMGIGIVYYYTGSFLYADALSGAIPHYAWAWILTFLILGFGVKMAIVPLHVWAPYAYSSEPPFVSFLSGGLSKLGTFGIYMSMYSIAGVGILNSFGTFRGVSLLGYPFALLGAITAFVGTILAIFQDDIRKLLAYSSIGQLGYVMVGLGLGTSLALGGALFHAFNHAFFKSLLFLGAGAVIYRTGKYKISEMGGLGYRMPFTFLFVLFAIFALAGIPLTSGFISKWMLYEAAIEKKFVIIAPLMLIASVGAFLYSYRILYGIFLGELKEEHKKIKEAPAPMLAAMFILTIPLLVFSIVPGWILNWINDILVHTGLKPLDYSKFAYLSNIGGANMATFWIAFMVLFFVAMVIFLRKKARVVDQYDNYLAGEAPSSVALHAAHNYYKPLRDTWAPLLKYSADRAYEKLSKFFADGFSEIKNMYTGNPQDYAAYLGIAFLVFLLVGWWLL</sequence>
<feature type="transmembrane region" description="Helical" evidence="7">
    <location>
        <begin position="586"/>
        <end position="604"/>
    </location>
</feature>
<evidence type="ECO:0000256" key="4">
    <source>
        <dbReference type="ARBA" id="ARBA00022989"/>
    </source>
</evidence>
<feature type="transmembrane region" description="Helical" evidence="7">
    <location>
        <begin position="395"/>
        <end position="418"/>
    </location>
</feature>
<keyword evidence="3 7" id="KW-0812">Transmembrane</keyword>
<dbReference type="KEGG" id="abi:Aboo_0379"/>
<feature type="transmembrane region" description="Helical" evidence="7">
    <location>
        <begin position="6"/>
        <end position="23"/>
    </location>
</feature>
<name>D3TCA5_ACIB4</name>
<feature type="transmembrane region" description="Helical" evidence="7">
    <location>
        <begin position="262"/>
        <end position="283"/>
    </location>
</feature>
<feature type="transmembrane region" description="Helical" evidence="7">
    <location>
        <begin position="439"/>
        <end position="461"/>
    </location>
</feature>
<evidence type="ECO:0000256" key="2">
    <source>
        <dbReference type="ARBA" id="ARBA00022475"/>
    </source>
</evidence>
<proteinExistence type="predicted"/>
<keyword evidence="4 7" id="KW-1133">Transmembrane helix</keyword>
<feature type="transmembrane region" description="Helical" evidence="7">
    <location>
        <begin position="148"/>
        <end position="168"/>
    </location>
</feature>
<organism evidence="9 10">
    <name type="scientific">Aciduliprofundum boonei (strain DSM 19572 / T469)</name>
    <dbReference type="NCBI Taxonomy" id="439481"/>
    <lineage>
        <taxon>Archaea</taxon>
        <taxon>Methanobacteriati</taxon>
        <taxon>Thermoplasmatota</taxon>
        <taxon>DHVE2 group</taxon>
        <taxon>Candidatus Aciduliprofundum</taxon>
    </lineage>
</organism>
<feature type="transmembrane region" description="Helical" evidence="7">
    <location>
        <begin position="119"/>
        <end position="136"/>
    </location>
</feature>
<dbReference type="InterPro" id="IPR001750">
    <property type="entry name" value="ND/Mrp_TM"/>
</dbReference>
<dbReference type="Pfam" id="PF00361">
    <property type="entry name" value="Proton_antipo_M"/>
    <property type="match status" value="1"/>
</dbReference>
<dbReference type="EMBL" id="CP001941">
    <property type="protein sequence ID" value="ADD08190.1"/>
    <property type="molecule type" value="Genomic_DNA"/>
</dbReference>
<evidence type="ECO:0000256" key="7">
    <source>
        <dbReference type="SAM" id="Phobius"/>
    </source>
</evidence>
<protein>
    <submittedName>
        <fullName evidence="9">NADH/Ubiquinone/plastoquinone (Complex I)</fullName>
    </submittedName>
</protein>
<gene>
    <name evidence="9" type="ordered locus">Aboo_0379</name>
</gene>
<keyword evidence="6 7" id="KW-0472">Membrane</keyword>
<dbReference type="NCBIfam" id="NF006419">
    <property type="entry name" value="PRK08668.1"/>
    <property type="match status" value="1"/>
</dbReference>
<dbReference type="AlphaFoldDB" id="D3TCA5"/>
<evidence type="ECO:0000256" key="1">
    <source>
        <dbReference type="ARBA" id="ARBA00004651"/>
    </source>
</evidence>
<dbReference type="PANTHER" id="PTHR42682">
    <property type="entry name" value="HYDROGENASE-4 COMPONENT F"/>
    <property type="match status" value="1"/>
</dbReference>
<evidence type="ECO:0000256" key="3">
    <source>
        <dbReference type="ARBA" id="ARBA00022692"/>
    </source>
</evidence>
<dbReference type="InterPro" id="IPR052175">
    <property type="entry name" value="ComplexI-like_HydComp"/>
</dbReference>
<dbReference type="GeneID" id="8827321"/>
<keyword evidence="10" id="KW-1185">Reference proteome</keyword>
<feature type="transmembrane region" description="Helical" evidence="7">
    <location>
        <begin position="188"/>
        <end position="211"/>
    </location>
</feature>
<feature type="transmembrane region" description="Helical" evidence="7">
    <location>
        <begin position="232"/>
        <end position="250"/>
    </location>
</feature>
<feature type="transmembrane region" description="Helical" evidence="7">
    <location>
        <begin position="325"/>
        <end position="343"/>
    </location>
</feature>
<accession>D3TCA5</accession>